<dbReference type="EMBL" id="CP049742">
    <property type="protein sequence ID" value="QPC46830.1"/>
    <property type="molecule type" value="Genomic_DNA"/>
</dbReference>
<dbReference type="InterPro" id="IPR014245">
    <property type="entry name" value="Spore_III_AF"/>
</dbReference>
<keyword evidence="1" id="KW-0472">Membrane</keyword>
<keyword evidence="3" id="KW-1185">Reference proteome</keyword>
<sequence>MEWLSSWVTNIIVFILLTVILDLVLPSSNLKKYTKMVTGLLLISIILSPILSFLNSNPEDWDLNLPMEQSEEIKNSIEEQKKEIQASSRAYMLEQMAVQLTSAASEKLLDQHSLKITDIQVLAEDVNPLTVEHIESIAVTLVHDDAQVHEENSVQDVENVMEVSVQISEEKEKIQEDTNKWDKVQHMLAEIWGTDPSLVLVKVEGGMEQAHEGT</sequence>
<proteinExistence type="predicted"/>
<evidence type="ECO:0000313" key="3">
    <source>
        <dbReference type="Proteomes" id="UP000593626"/>
    </source>
</evidence>
<evidence type="ECO:0000313" key="2">
    <source>
        <dbReference type="EMBL" id="QPC46830.1"/>
    </source>
</evidence>
<dbReference type="Proteomes" id="UP000593626">
    <property type="component" value="Chromosome"/>
</dbReference>
<keyword evidence="1" id="KW-1133">Transmembrane helix</keyword>
<dbReference type="KEGG" id="mcui:G8O30_07570"/>
<reference evidence="2 3" key="1">
    <citation type="submission" date="2019-07" db="EMBL/GenBank/DDBJ databases">
        <title>Genome sequence of 2 isolates from Red Sea Mangroves.</title>
        <authorList>
            <person name="Sefrji F."/>
            <person name="Michoud G."/>
            <person name="Merlino G."/>
            <person name="Daffonchio D."/>
        </authorList>
    </citation>
    <scope>NUCLEOTIDE SEQUENCE [LARGE SCALE GENOMIC DNA]</scope>
    <source>
        <strain evidence="2 3">R1DC41</strain>
    </source>
</reference>
<accession>A0A7S8CBB5</accession>
<feature type="transmembrane region" description="Helical" evidence="1">
    <location>
        <begin position="6"/>
        <end position="25"/>
    </location>
</feature>
<organism evidence="2 3">
    <name type="scientific">Mangrovibacillus cuniculi</name>
    <dbReference type="NCBI Taxonomy" id="2593652"/>
    <lineage>
        <taxon>Bacteria</taxon>
        <taxon>Bacillati</taxon>
        <taxon>Bacillota</taxon>
        <taxon>Bacilli</taxon>
        <taxon>Bacillales</taxon>
        <taxon>Bacillaceae</taxon>
        <taxon>Mangrovibacillus</taxon>
    </lineage>
</organism>
<name>A0A7S8CBB5_9BACI</name>
<protein>
    <submittedName>
        <fullName evidence="2">Stage III sporulation protein AF</fullName>
    </submittedName>
</protein>
<dbReference type="Pfam" id="PF09581">
    <property type="entry name" value="Spore_III_AF"/>
    <property type="match status" value="1"/>
</dbReference>
<dbReference type="NCBIfam" id="TIGR02896">
    <property type="entry name" value="spore_III_AF"/>
    <property type="match status" value="1"/>
</dbReference>
<keyword evidence="1" id="KW-0812">Transmembrane</keyword>
<feature type="transmembrane region" description="Helical" evidence="1">
    <location>
        <begin position="37"/>
        <end position="54"/>
    </location>
</feature>
<gene>
    <name evidence="2" type="primary">spoIIIAF</name>
    <name evidence="2" type="ORF">G8O30_07570</name>
</gene>
<evidence type="ECO:0000256" key="1">
    <source>
        <dbReference type="SAM" id="Phobius"/>
    </source>
</evidence>
<dbReference type="AlphaFoldDB" id="A0A7S8CBB5"/>
<dbReference type="RefSeq" id="WP_239674367.1">
    <property type="nucleotide sequence ID" value="NZ_CP049742.1"/>
</dbReference>